<organism evidence="3 4">
    <name type="scientific">Arthrobacter bambusae</name>
    <dbReference type="NCBI Taxonomy" id="1338426"/>
    <lineage>
        <taxon>Bacteria</taxon>
        <taxon>Bacillati</taxon>
        <taxon>Actinomycetota</taxon>
        <taxon>Actinomycetes</taxon>
        <taxon>Micrococcales</taxon>
        <taxon>Micrococcaceae</taxon>
        <taxon>Arthrobacter</taxon>
    </lineage>
</organism>
<dbReference type="InterPro" id="IPR028994">
    <property type="entry name" value="Integrin_alpha_N"/>
</dbReference>
<dbReference type="PANTHER" id="PTHR44103:SF1">
    <property type="entry name" value="PROPROTEIN CONVERTASE P"/>
    <property type="match status" value="1"/>
</dbReference>
<dbReference type="PANTHER" id="PTHR44103">
    <property type="entry name" value="PROPROTEIN CONVERTASE P"/>
    <property type="match status" value="1"/>
</dbReference>
<keyword evidence="4" id="KW-1185">Reference proteome</keyword>
<keyword evidence="1 2" id="KW-0732">Signal</keyword>
<dbReference type="EMBL" id="JBEPSN010000002">
    <property type="protein sequence ID" value="MET4539242.1"/>
    <property type="molecule type" value="Genomic_DNA"/>
</dbReference>
<proteinExistence type="predicted"/>
<sequence>MGNVRARTTRFSTLSAMALAAGLLTTGLLATGAPPATADNQPTPIIDGAPYVGAELRRQYDYSYWGCRNPEGEGDAITLEWLRDGEALPEERQGETLRILPEDQGSRISMRVHPLTPGNQGCPTGTQLSVETLPVKASSRAMGWTGRGNFEPLARTHDGRLILYPRTYTYYKGMCEGPCPAYWGSWDEPEQVGQGWNVFDIVFSPGDFDGDGFNDLLGRDAAGKLFLYPGDGEGGWLDREQVGQGWNVFNTIVGPGDFNGDGTNDVLARDAAGGLFLYPGDGEGGWLPREQVGWGWQVMNKIITGGDMNADGAVDIFGRDQDGYLHQYPTDGEGGWEEPASLGPGWETFSAVAGIGSSSHSKYNELSTVDANGNLLSYITGASNSGLYGPYGPIGQGWNVFKELL</sequence>
<dbReference type="Pfam" id="PF13517">
    <property type="entry name" value="FG-GAP_3"/>
    <property type="match status" value="1"/>
</dbReference>
<name>A0ABV2P3A7_9MICC</name>
<evidence type="ECO:0000313" key="4">
    <source>
        <dbReference type="Proteomes" id="UP001549307"/>
    </source>
</evidence>
<protein>
    <recommendedName>
        <fullName evidence="5">VCBS repeat-containing protein</fullName>
    </recommendedName>
</protein>
<dbReference type="InterPro" id="IPR013517">
    <property type="entry name" value="FG-GAP"/>
</dbReference>
<feature type="signal peptide" evidence="2">
    <location>
        <begin position="1"/>
        <end position="38"/>
    </location>
</feature>
<dbReference type="Proteomes" id="UP001549307">
    <property type="component" value="Unassembled WGS sequence"/>
</dbReference>
<feature type="chain" id="PRO_5045453918" description="VCBS repeat-containing protein" evidence="2">
    <location>
        <begin position="39"/>
        <end position="405"/>
    </location>
</feature>
<comment type="caution">
    <text evidence="3">The sequence shown here is derived from an EMBL/GenBank/DDBJ whole genome shotgun (WGS) entry which is preliminary data.</text>
</comment>
<dbReference type="SUPFAM" id="SSF69318">
    <property type="entry name" value="Integrin alpha N-terminal domain"/>
    <property type="match status" value="1"/>
</dbReference>
<gene>
    <name evidence="3" type="ORF">ABIE37_001014</name>
</gene>
<accession>A0ABV2P3A7</accession>
<evidence type="ECO:0008006" key="5">
    <source>
        <dbReference type="Google" id="ProtNLM"/>
    </source>
</evidence>
<evidence type="ECO:0000313" key="3">
    <source>
        <dbReference type="EMBL" id="MET4539242.1"/>
    </source>
</evidence>
<evidence type="ECO:0000256" key="1">
    <source>
        <dbReference type="ARBA" id="ARBA00022729"/>
    </source>
</evidence>
<evidence type="ECO:0000256" key="2">
    <source>
        <dbReference type="SAM" id="SignalP"/>
    </source>
</evidence>
<reference evidence="3 4" key="1">
    <citation type="submission" date="2024-06" db="EMBL/GenBank/DDBJ databases">
        <title>Sorghum-associated microbial communities from plants grown in Nebraska, USA.</title>
        <authorList>
            <person name="Schachtman D."/>
        </authorList>
    </citation>
    <scope>NUCLEOTIDE SEQUENCE [LARGE SCALE GENOMIC DNA]</scope>
    <source>
        <strain evidence="3 4">3552</strain>
    </source>
</reference>